<protein>
    <submittedName>
        <fullName evidence="3">Sortase domain-bontaining protein</fullName>
    </submittedName>
</protein>
<dbReference type="EMBL" id="JBHTCF010000021">
    <property type="protein sequence ID" value="MFC7309368.1"/>
    <property type="molecule type" value="Genomic_DNA"/>
</dbReference>
<name>A0ABW2JVH2_9ACTN</name>
<dbReference type="CDD" id="cd05829">
    <property type="entry name" value="Sortase_F"/>
    <property type="match status" value="1"/>
</dbReference>
<evidence type="ECO:0000256" key="1">
    <source>
        <dbReference type="ARBA" id="ARBA00022801"/>
    </source>
</evidence>
<accession>A0ABW2JVH2</accession>
<proteinExistence type="predicted"/>
<comment type="caution">
    <text evidence="3">The sequence shown here is derived from an EMBL/GenBank/DDBJ whole genome shotgun (WGS) entry which is preliminary data.</text>
</comment>
<evidence type="ECO:0000313" key="4">
    <source>
        <dbReference type="Proteomes" id="UP001596523"/>
    </source>
</evidence>
<keyword evidence="4" id="KW-1185">Reference proteome</keyword>
<feature type="region of interest" description="Disordered" evidence="2">
    <location>
        <begin position="222"/>
        <end position="245"/>
    </location>
</feature>
<dbReference type="Gene3D" id="2.40.260.10">
    <property type="entry name" value="Sortase"/>
    <property type="match status" value="1"/>
</dbReference>
<dbReference type="Pfam" id="PF04203">
    <property type="entry name" value="Sortase"/>
    <property type="match status" value="1"/>
</dbReference>
<dbReference type="SUPFAM" id="SSF63817">
    <property type="entry name" value="Sortase"/>
    <property type="match status" value="1"/>
</dbReference>
<dbReference type="InterPro" id="IPR023365">
    <property type="entry name" value="Sortase_dom-sf"/>
</dbReference>
<reference evidence="4" key="1">
    <citation type="journal article" date="2019" name="Int. J. Syst. Evol. Microbiol.">
        <title>The Global Catalogue of Microorganisms (GCM) 10K type strain sequencing project: providing services to taxonomists for standard genome sequencing and annotation.</title>
        <authorList>
            <consortium name="The Broad Institute Genomics Platform"/>
            <consortium name="The Broad Institute Genome Sequencing Center for Infectious Disease"/>
            <person name="Wu L."/>
            <person name="Ma J."/>
        </authorList>
    </citation>
    <scope>NUCLEOTIDE SEQUENCE [LARGE SCALE GENOMIC DNA]</scope>
    <source>
        <strain evidence="4">SYNS20</strain>
    </source>
</reference>
<dbReference type="Proteomes" id="UP001596523">
    <property type="component" value="Unassembled WGS sequence"/>
</dbReference>
<evidence type="ECO:0000256" key="2">
    <source>
        <dbReference type="SAM" id="MobiDB-lite"/>
    </source>
</evidence>
<organism evidence="3 4">
    <name type="scientific">Streptomyces monticola</name>
    <dbReference type="NCBI Taxonomy" id="2666263"/>
    <lineage>
        <taxon>Bacteria</taxon>
        <taxon>Bacillati</taxon>
        <taxon>Actinomycetota</taxon>
        <taxon>Actinomycetes</taxon>
        <taxon>Kitasatosporales</taxon>
        <taxon>Streptomycetaceae</taxon>
        <taxon>Streptomyces</taxon>
    </lineage>
</organism>
<dbReference type="RefSeq" id="WP_381838230.1">
    <property type="nucleotide sequence ID" value="NZ_JBHTCF010000021.1"/>
</dbReference>
<dbReference type="InterPro" id="IPR042001">
    <property type="entry name" value="Sortase_F"/>
</dbReference>
<sequence>MFSASALCALAAVLLHQFPWLDTSVKSAVTASVADLSRDGTPRRAAPRAPVVQDRTPRLAQVPELASAPRRIHIPAIEVDAEVLPLGLEDDRALQVPGFEDAMKVGWYTLGARPGVPGPTVLVGHRDAPATARGRYRDAVFARLGRLVPGDLVETRAADGRLLQFRVTSVDTYKTTAFPTREVYGPVPDSQLRLITCGGALDRSGHWDSNVVVSAVQETRGQAARSFSPDSADGSVRGPGSPTAP</sequence>
<keyword evidence="1" id="KW-0378">Hydrolase</keyword>
<dbReference type="InterPro" id="IPR005754">
    <property type="entry name" value="Sortase"/>
</dbReference>
<gene>
    <name evidence="3" type="ORF">ACFQVC_34810</name>
</gene>
<evidence type="ECO:0000313" key="3">
    <source>
        <dbReference type="EMBL" id="MFC7309368.1"/>
    </source>
</evidence>